<comment type="caution">
    <text evidence="2">The sequence shown here is derived from an EMBL/GenBank/DDBJ whole genome shotgun (WGS) entry which is preliminary data.</text>
</comment>
<evidence type="ECO:0000313" key="3">
    <source>
        <dbReference type="Proteomes" id="UP001285441"/>
    </source>
</evidence>
<reference evidence="2" key="2">
    <citation type="submission" date="2023-06" db="EMBL/GenBank/DDBJ databases">
        <authorList>
            <consortium name="Lawrence Berkeley National Laboratory"/>
            <person name="Haridas S."/>
            <person name="Hensen N."/>
            <person name="Bonometti L."/>
            <person name="Westerberg I."/>
            <person name="Brannstrom I.O."/>
            <person name="Guillou S."/>
            <person name="Cros-Aarteil S."/>
            <person name="Calhoun S."/>
            <person name="Kuo A."/>
            <person name="Mondo S."/>
            <person name="Pangilinan J."/>
            <person name="Riley R."/>
            <person name="LaButti K."/>
            <person name="Andreopoulos B."/>
            <person name="Lipzen A."/>
            <person name="Chen C."/>
            <person name="Yanf M."/>
            <person name="Daum C."/>
            <person name="Ng V."/>
            <person name="Clum A."/>
            <person name="Steindorff A."/>
            <person name="Ohm R."/>
            <person name="Martin F."/>
            <person name="Silar P."/>
            <person name="Natvig D."/>
            <person name="Lalanne C."/>
            <person name="Gautier V."/>
            <person name="Ament-velasquez S.L."/>
            <person name="Kruys A."/>
            <person name="Hutchinson M.I."/>
            <person name="Powell A.J."/>
            <person name="Barry K."/>
            <person name="Miller A.N."/>
            <person name="Grigoriev I.V."/>
            <person name="Debuchy R."/>
            <person name="Gladieux P."/>
            <person name="Thoren M.H."/>
            <person name="Johannesson H."/>
        </authorList>
    </citation>
    <scope>NUCLEOTIDE SEQUENCE</scope>
    <source>
        <strain evidence="2">CBS 232.78</strain>
    </source>
</reference>
<keyword evidence="1" id="KW-0732">Signal</keyword>
<feature type="chain" id="PRO_5042288361" description="Secreted protein" evidence="1">
    <location>
        <begin position="28"/>
        <end position="117"/>
    </location>
</feature>
<protein>
    <recommendedName>
        <fullName evidence="4">Secreted protein</fullName>
    </recommendedName>
</protein>
<evidence type="ECO:0008006" key="4">
    <source>
        <dbReference type="Google" id="ProtNLM"/>
    </source>
</evidence>
<dbReference type="EMBL" id="JAULSW010000009">
    <property type="protein sequence ID" value="KAK3370494.1"/>
    <property type="molecule type" value="Genomic_DNA"/>
</dbReference>
<organism evidence="2 3">
    <name type="scientific">Podospora didyma</name>
    <dbReference type="NCBI Taxonomy" id="330526"/>
    <lineage>
        <taxon>Eukaryota</taxon>
        <taxon>Fungi</taxon>
        <taxon>Dikarya</taxon>
        <taxon>Ascomycota</taxon>
        <taxon>Pezizomycotina</taxon>
        <taxon>Sordariomycetes</taxon>
        <taxon>Sordariomycetidae</taxon>
        <taxon>Sordariales</taxon>
        <taxon>Podosporaceae</taxon>
        <taxon>Podospora</taxon>
    </lineage>
</organism>
<sequence length="117" mass="13041">MGCFTNSWRSALPTTCWVVPLLTSCTAFGRQDISVACTKQWWPQRPAKARKGPVTFHRPFLQTPRSPESAGLFDALVDEVIGWDMHHSVCPVGFSTALSVKHPRPAFHCFEPLCLSV</sequence>
<dbReference type="AlphaFoldDB" id="A0AAE0K5K4"/>
<evidence type="ECO:0000313" key="2">
    <source>
        <dbReference type="EMBL" id="KAK3370494.1"/>
    </source>
</evidence>
<feature type="signal peptide" evidence="1">
    <location>
        <begin position="1"/>
        <end position="27"/>
    </location>
</feature>
<keyword evidence="3" id="KW-1185">Reference proteome</keyword>
<proteinExistence type="predicted"/>
<evidence type="ECO:0000256" key="1">
    <source>
        <dbReference type="SAM" id="SignalP"/>
    </source>
</evidence>
<reference evidence="2" key="1">
    <citation type="journal article" date="2023" name="Mol. Phylogenet. Evol.">
        <title>Genome-scale phylogeny and comparative genomics of the fungal order Sordariales.</title>
        <authorList>
            <person name="Hensen N."/>
            <person name="Bonometti L."/>
            <person name="Westerberg I."/>
            <person name="Brannstrom I.O."/>
            <person name="Guillou S."/>
            <person name="Cros-Aarteil S."/>
            <person name="Calhoun S."/>
            <person name="Haridas S."/>
            <person name="Kuo A."/>
            <person name="Mondo S."/>
            <person name="Pangilinan J."/>
            <person name="Riley R."/>
            <person name="LaButti K."/>
            <person name="Andreopoulos B."/>
            <person name="Lipzen A."/>
            <person name="Chen C."/>
            <person name="Yan M."/>
            <person name="Daum C."/>
            <person name="Ng V."/>
            <person name="Clum A."/>
            <person name="Steindorff A."/>
            <person name="Ohm R.A."/>
            <person name="Martin F."/>
            <person name="Silar P."/>
            <person name="Natvig D.O."/>
            <person name="Lalanne C."/>
            <person name="Gautier V."/>
            <person name="Ament-Velasquez S.L."/>
            <person name="Kruys A."/>
            <person name="Hutchinson M.I."/>
            <person name="Powell A.J."/>
            <person name="Barry K."/>
            <person name="Miller A.N."/>
            <person name="Grigoriev I.V."/>
            <person name="Debuchy R."/>
            <person name="Gladieux P."/>
            <person name="Hiltunen Thoren M."/>
            <person name="Johannesson H."/>
        </authorList>
    </citation>
    <scope>NUCLEOTIDE SEQUENCE</scope>
    <source>
        <strain evidence="2">CBS 232.78</strain>
    </source>
</reference>
<name>A0AAE0K5K4_9PEZI</name>
<dbReference type="Proteomes" id="UP001285441">
    <property type="component" value="Unassembled WGS sequence"/>
</dbReference>
<accession>A0AAE0K5K4</accession>
<gene>
    <name evidence="2" type="ORF">B0H63DRAFT_487124</name>
</gene>